<dbReference type="EMBL" id="QGKX02001621">
    <property type="protein sequence ID" value="KAF3504525.1"/>
    <property type="molecule type" value="Genomic_DNA"/>
</dbReference>
<gene>
    <name evidence="2" type="ORF">F2Q69_00040587</name>
</gene>
<evidence type="ECO:0000256" key="1">
    <source>
        <dbReference type="SAM" id="Phobius"/>
    </source>
</evidence>
<protein>
    <submittedName>
        <fullName evidence="2">Uncharacterized protein</fullName>
    </submittedName>
</protein>
<comment type="caution">
    <text evidence="2">The sequence shown here is derived from an EMBL/GenBank/DDBJ whole genome shotgun (WGS) entry which is preliminary data.</text>
</comment>
<accession>A0A8S9NLW0</accession>
<keyword evidence="1" id="KW-0812">Transmembrane</keyword>
<name>A0A8S9NLW0_BRACR</name>
<dbReference type="PROSITE" id="PS51257">
    <property type="entry name" value="PROKAR_LIPOPROTEIN"/>
    <property type="match status" value="1"/>
</dbReference>
<evidence type="ECO:0000313" key="2">
    <source>
        <dbReference type="EMBL" id="KAF3504525.1"/>
    </source>
</evidence>
<dbReference type="AlphaFoldDB" id="A0A8S9NLW0"/>
<keyword evidence="1" id="KW-1133">Transmembrane helix</keyword>
<reference evidence="2" key="1">
    <citation type="submission" date="2019-12" db="EMBL/GenBank/DDBJ databases">
        <title>Genome sequencing and annotation of Brassica cretica.</title>
        <authorList>
            <person name="Studholme D.J."/>
            <person name="Sarris P."/>
        </authorList>
    </citation>
    <scope>NUCLEOTIDE SEQUENCE</scope>
    <source>
        <strain evidence="2">PFS-109/04</strain>
        <tissue evidence="2">Leaf</tissue>
    </source>
</reference>
<feature type="transmembrane region" description="Helical" evidence="1">
    <location>
        <begin position="43"/>
        <end position="62"/>
    </location>
</feature>
<sequence>MSTALRFDNFIWLSLPSLFSHLVAVFIVACWAWKVVSGIKLELWFFGGWLPFSLPQSMWFFAGMGALPVHN</sequence>
<organism evidence="2 3">
    <name type="scientific">Brassica cretica</name>
    <name type="common">Mustard</name>
    <dbReference type="NCBI Taxonomy" id="69181"/>
    <lineage>
        <taxon>Eukaryota</taxon>
        <taxon>Viridiplantae</taxon>
        <taxon>Streptophyta</taxon>
        <taxon>Embryophyta</taxon>
        <taxon>Tracheophyta</taxon>
        <taxon>Spermatophyta</taxon>
        <taxon>Magnoliopsida</taxon>
        <taxon>eudicotyledons</taxon>
        <taxon>Gunneridae</taxon>
        <taxon>Pentapetalae</taxon>
        <taxon>rosids</taxon>
        <taxon>malvids</taxon>
        <taxon>Brassicales</taxon>
        <taxon>Brassicaceae</taxon>
        <taxon>Brassiceae</taxon>
        <taxon>Brassica</taxon>
    </lineage>
</organism>
<keyword evidence="1" id="KW-0472">Membrane</keyword>
<dbReference type="Proteomes" id="UP000712600">
    <property type="component" value="Unassembled WGS sequence"/>
</dbReference>
<evidence type="ECO:0000313" key="3">
    <source>
        <dbReference type="Proteomes" id="UP000712600"/>
    </source>
</evidence>
<proteinExistence type="predicted"/>
<feature type="transmembrane region" description="Helical" evidence="1">
    <location>
        <begin position="12"/>
        <end position="31"/>
    </location>
</feature>